<dbReference type="EMBL" id="CP138583">
    <property type="protein sequence ID" value="WPH00341.1"/>
    <property type="molecule type" value="Genomic_DNA"/>
</dbReference>
<evidence type="ECO:0000256" key="2">
    <source>
        <dbReference type="ARBA" id="ARBA00023002"/>
    </source>
</evidence>
<dbReference type="Proteomes" id="UP001303373">
    <property type="component" value="Chromosome 4"/>
</dbReference>
<name>A0AAQ3M5P2_9PEZI</name>
<dbReference type="PANTHER" id="PTHR47706:SF10">
    <property type="entry name" value="NMRA-LIKE DOMAIN-CONTAINING PROTEIN"/>
    <property type="match status" value="1"/>
</dbReference>
<reference evidence="4 5" key="1">
    <citation type="submission" date="2023-11" db="EMBL/GenBank/DDBJ databases">
        <title>An acidophilic fungus is an integral part of prey digestion in a carnivorous sundew plant.</title>
        <authorList>
            <person name="Tsai I.J."/>
        </authorList>
    </citation>
    <scope>NUCLEOTIDE SEQUENCE [LARGE SCALE GENOMIC DNA]</scope>
    <source>
        <strain evidence="4">169a</strain>
    </source>
</reference>
<gene>
    <name evidence="4" type="ORF">R9X50_00316600</name>
</gene>
<evidence type="ECO:0000259" key="3">
    <source>
        <dbReference type="Pfam" id="PF05368"/>
    </source>
</evidence>
<evidence type="ECO:0000256" key="1">
    <source>
        <dbReference type="ARBA" id="ARBA00022857"/>
    </source>
</evidence>
<evidence type="ECO:0000313" key="5">
    <source>
        <dbReference type="Proteomes" id="UP001303373"/>
    </source>
</evidence>
<accession>A0AAQ3M5P2</accession>
<organism evidence="4 5">
    <name type="scientific">Acrodontium crateriforme</name>
    <dbReference type="NCBI Taxonomy" id="150365"/>
    <lineage>
        <taxon>Eukaryota</taxon>
        <taxon>Fungi</taxon>
        <taxon>Dikarya</taxon>
        <taxon>Ascomycota</taxon>
        <taxon>Pezizomycotina</taxon>
        <taxon>Dothideomycetes</taxon>
        <taxon>Dothideomycetidae</taxon>
        <taxon>Mycosphaerellales</taxon>
        <taxon>Teratosphaeriaceae</taxon>
        <taxon>Acrodontium</taxon>
    </lineage>
</organism>
<sequence>MTSTNGIRVGSLDIPIHNNNRSFTPAQNGNAGKIQIVLILGSNRKTNTIIDSLRPAGVDIHQAVARHSHKTSESGVRVHKTEFNFSDESLSDLFSTVRTDLVISTIAGGQFETQQCIIDNAIRASIPRFMPAEFGHDSMNPKIQYRLPHHRERARVLEYLHDQASQDRISYLALATGTTLDQDLHSGRLGFDMQWQSATLQGPGDEIFAASSTQWLGRVVLAAIRLWDEVQNQYLYVSGLTTSPNEVLDALERETGEIWEAGRGEVGECVCEGEKRIASGFPDAGMFLLERSILYDPDLGAVDAFVKKDAKGQLGLKPELLEGIVKRALHQHGHHGKRGCGCD</sequence>
<evidence type="ECO:0000313" key="4">
    <source>
        <dbReference type="EMBL" id="WPH00341.1"/>
    </source>
</evidence>
<keyword evidence="5" id="KW-1185">Reference proteome</keyword>
<dbReference type="SUPFAM" id="SSF51735">
    <property type="entry name" value="NAD(P)-binding Rossmann-fold domains"/>
    <property type="match status" value="1"/>
</dbReference>
<dbReference type="Gene3D" id="3.40.50.720">
    <property type="entry name" value="NAD(P)-binding Rossmann-like Domain"/>
    <property type="match status" value="1"/>
</dbReference>
<feature type="domain" description="NmrA-like" evidence="3">
    <location>
        <begin position="67"/>
        <end position="257"/>
    </location>
</feature>
<dbReference type="InterPro" id="IPR051609">
    <property type="entry name" value="NmrA/Isoflavone_reductase-like"/>
</dbReference>
<keyword evidence="2" id="KW-0560">Oxidoreductase</keyword>
<dbReference type="InterPro" id="IPR036291">
    <property type="entry name" value="NAD(P)-bd_dom_sf"/>
</dbReference>
<proteinExistence type="predicted"/>
<dbReference type="PANTHER" id="PTHR47706">
    <property type="entry name" value="NMRA-LIKE FAMILY PROTEIN"/>
    <property type="match status" value="1"/>
</dbReference>
<protein>
    <recommendedName>
        <fullName evidence="3">NmrA-like domain-containing protein</fullName>
    </recommendedName>
</protein>
<dbReference type="GO" id="GO:0016491">
    <property type="term" value="F:oxidoreductase activity"/>
    <property type="evidence" value="ECO:0007669"/>
    <property type="project" value="UniProtKB-KW"/>
</dbReference>
<dbReference type="AlphaFoldDB" id="A0AAQ3M5P2"/>
<keyword evidence="1" id="KW-0521">NADP</keyword>
<dbReference type="Pfam" id="PF05368">
    <property type="entry name" value="NmrA"/>
    <property type="match status" value="1"/>
</dbReference>
<dbReference type="InterPro" id="IPR008030">
    <property type="entry name" value="NmrA-like"/>
</dbReference>